<feature type="region of interest" description="Disordered" evidence="1">
    <location>
        <begin position="197"/>
        <end position="218"/>
    </location>
</feature>
<feature type="transmembrane region" description="Helical" evidence="2">
    <location>
        <begin position="20"/>
        <end position="53"/>
    </location>
</feature>
<accession>A0A653CMG6</accession>
<protein>
    <submittedName>
        <fullName evidence="3">Uncharacterized protein</fullName>
    </submittedName>
</protein>
<dbReference type="OrthoDB" id="5978806at2759"/>
<reference evidence="3 4" key="1">
    <citation type="submission" date="2019-01" db="EMBL/GenBank/DDBJ databases">
        <authorList>
            <person name="Sayadi A."/>
        </authorList>
    </citation>
    <scope>NUCLEOTIDE SEQUENCE [LARGE SCALE GENOMIC DNA]</scope>
</reference>
<dbReference type="AlphaFoldDB" id="A0A653CMG6"/>
<name>A0A653CMG6_CALMS</name>
<feature type="transmembrane region" description="Helical" evidence="2">
    <location>
        <begin position="73"/>
        <end position="92"/>
    </location>
</feature>
<evidence type="ECO:0000256" key="1">
    <source>
        <dbReference type="SAM" id="MobiDB-lite"/>
    </source>
</evidence>
<gene>
    <name evidence="3" type="ORF">CALMAC_LOCUS10312</name>
</gene>
<sequence>YRLSWIKAALGGTDMAVEKLYIILWHSTFMLLGMLTCAFLGVSVGTRFVVASLPPLNLVLALYGENKHLDPVSLLSLIGITMIVQSLVCLSISRMQSSPKQALASIKEKLAGKRITPSKEHNNCSARFTAQDTSSIGANSNSRNHIQEHEAYNQTNRSEFLRSYNNHSSQPDEESEEYVNESIDHFDDFTPPVSRNGDYSVKSFSRSRSRTPLNMNTGRRSSCLAKTRLGTPCKLSSLPGRDFCHRHQGGDSVIG</sequence>
<proteinExistence type="predicted"/>
<feature type="non-terminal residue" evidence="3">
    <location>
        <position position="1"/>
    </location>
</feature>
<dbReference type="Proteomes" id="UP000410492">
    <property type="component" value="Unassembled WGS sequence"/>
</dbReference>
<keyword evidence="2" id="KW-0472">Membrane</keyword>
<organism evidence="3 4">
    <name type="scientific">Callosobruchus maculatus</name>
    <name type="common">Southern cowpea weevil</name>
    <name type="synonym">Pulse bruchid</name>
    <dbReference type="NCBI Taxonomy" id="64391"/>
    <lineage>
        <taxon>Eukaryota</taxon>
        <taxon>Metazoa</taxon>
        <taxon>Ecdysozoa</taxon>
        <taxon>Arthropoda</taxon>
        <taxon>Hexapoda</taxon>
        <taxon>Insecta</taxon>
        <taxon>Pterygota</taxon>
        <taxon>Neoptera</taxon>
        <taxon>Endopterygota</taxon>
        <taxon>Coleoptera</taxon>
        <taxon>Polyphaga</taxon>
        <taxon>Cucujiformia</taxon>
        <taxon>Chrysomeloidea</taxon>
        <taxon>Chrysomelidae</taxon>
        <taxon>Bruchinae</taxon>
        <taxon>Bruchini</taxon>
        <taxon>Callosobruchus</taxon>
    </lineage>
</organism>
<keyword evidence="4" id="KW-1185">Reference proteome</keyword>
<keyword evidence="2" id="KW-0812">Transmembrane</keyword>
<evidence type="ECO:0000313" key="3">
    <source>
        <dbReference type="EMBL" id="VEN49079.1"/>
    </source>
</evidence>
<evidence type="ECO:0000313" key="4">
    <source>
        <dbReference type="Proteomes" id="UP000410492"/>
    </source>
</evidence>
<evidence type="ECO:0000256" key="2">
    <source>
        <dbReference type="SAM" id="Phobius"/>
    </source>
</evidence>
<keyword evidence="2" id="KW-1133">Transmembrane helix</keyword>
<feature type="compositionally biased region" description="Polar residues" evidence="1">
    <location>
        <begin position="202"/>
        <end position="218"/>
    </location>
</feature>
<dbReference type="EMBL" id="CAACVG010008262">
    <property type="protein sequence ID" value="VEN49079.1"/>
    <property type="molecule type" value="Genomic_DNA"/>
</dbReference>